<comment type="caution">
    <text evidence="1">The sequence shown here is derived from an EMBL/GenBank/DDBJ whole genome shotgun (WGS) entry which is preliminary data.</text>
</comment>
<dbReference type="EMBL" id="JANBPW010003775">
    <property type="protein sequence ID" value="KAJ1936723.1"/>
    <property type="molecule type" value="Genomic_DNA"/>
</dbReference>
<proteinExistence type="predicted"/>
<name>A0ACC1J477_9FUNG</name>
<organism evidence="1 2">
    <name type="scientific">Linderina macrospora</name>
    <dbReference type="NCBI Taxonomy" id="4868"/>
    <lineage>
        <taxon>Eukaryota</taxon>
        <taxon>Fungi</taxon>
        <taxon>Fungi incertae sedis</taxon>
        <taxon>Zoopagomycota</taxon>
        <taxon>Kickxellomycotina</taxon>
        <taxon>Kickxellomycetes</taxon>
        <taxon>Kickxellales</taxon>
        <taxon>Kickxellaceae</taxon>
        <taxon>Linderina</taxon>
    </lineage>
</organism>
<reference evidence="1" key="1">
    <citation type="submission" date="2022-07" db="EMBL/GenBank/DDBJ databases">
        <title>Phylogenomic reconstructions and comparative analyses of Kickxellomycotina fungi.</title>
        <authorList>
            <person name="Reynolds N.K."/>
            <person name="Stajich J.E."/>
            <person name="Barry K."/>
            <person name="Grigoriev I.V."/>
            <person name="Crous P."/>
            <person name="Smith M.E."/>
        </authorList>
    </citation>
    <scope>NUCLEOTIDE SEQUENCE</scope>
    <source>
        <strain evidence="1">NRRL 5244</strain>
    </source>
</reference>
<dbReference type="Proteomes" id="UP001150603">
    <property type="component" value="Unassembled WGS sequence"/>
</dbReference>
<evidence type="ECO:0000313" key="1">
    <source>
        <dbReference type="EMBL" id="KAJ1936723.1"/>
    </source>
</evidence>
<feature type="non-terminal residue" evidence="1">
    <location>
        <position position="136"/>
    </location>
</feature>
<protein>
    <submittedName>
        <fullName evidence="1">Uncharacterized protein</fullName>
    </submittedName>
</protein>
<keyword evidence="2" id="KW-1185">Reference proteome</keyword>
<gene>
    <name evidence="1" type="ORF">FBU59_004965</name>
</gene>
<evidence type="ECO:0000313" key="2">
    <source>
        <dbReference type="Proteomes" id="UP001150603"/>
    </source>
</evidence>
<sequence length="136" mass="15188">MKCALFAGTATLLLLSLTSTASGEPTTTQEYLDEANTLLLHGKYREAIGHYDAAIAKDPQNYLTYFKRATTYLTINKHSSALKDFSRAIEIKPDFDQAYLQRAKVYLREGDLDGANSDIAKVTKSNTKLFEKSKEL</sequence>
<accession>A0ACC1J477</accession>